<feature type="transmembrane region" description="Helical" evidence="5">
    <location>
        <begin position="383"/>
        <end position="406"/>
    </location>
</feature>
<feature type="transmembrane region" description="Helical" evidence="5">
    <location>
        <begin position="50"/>
        <end position="71"/>
    </location>
</feature>
<keyword evidence="4 5" id="KW-0472">Membrane</keyword>
<accession>A0A7G2CSZ2</accession>
<evidence type="ECO:0000256" key="3">
    <source>
        <dbReference type="ARBA" id="ARBA00022989"/>
    </source>
</evidence>
<evidence type="ECO:0000256" key="1">
    <source>
        <dbReference type="ARBA" id="ARBA00004141"/>
    </source>
</evidence>
<dbReference type="Proteomes" id="UP000515908">
    <property type="component" value="Chromosome 21"/>
</dbReference>
<evidence type="ECO:0000259" key="6">
    <source>
        <dbReference type="Pfam" id="PF01490"/>
    </source>
</evidence>
<dbReference type="Pfam" id="PF01490">
    <property type="entry name" value="Aa_trans"/>
    <property type="match status" value="1"/>
</dbReference>
<feature type="transmembrane region" description="Helical" evidence="5">
    <location>
        <begin position="356"/>
        <end position="377"/>
    </location>
</feature>
<name>A0A7G2CSZ2_9TRYP</name>
<evidence type="ECO:0000313" key="8">
    <source>
        <dbReference type="Proteomes" id="UP000515908"/>
    </source>
</evidence>
<dbReference type="EMBL" id="LR877165">
    <property type="protein sequence ID" value="CAD2221543.1"/>
    <property type="molecule type" value="Genomic_DNA"/>
</dbReference>
<proteinExistence type="predicted"/>
<feature type="transmembrane region" description="Helical" evidence="5">
    <location>
        <begin position="277"/>
        <end position="297"/>
    </location>
</feature>
<feature type="transmembrane region" description="Helical" evidence="5">
    <location>
        <begin position="418"/>
        <end position="446"/>
    </location>
</feature>
<keyword evidence="2 5" id="KW-0812">Transmembrane</keyword>
<keyword evidence="8" id="KW-1185">Reference proteome</keyword>
<gene>
    <name evidence="7" type="ORF">ADEAN_000907500</name>
</gene>
<evidence type="ECO:0000313" key="7">
    <source>
        <dbReference type="EMBL" id="CAD2221543.1"/>
    </source>
</evidence>
<dbReference type="PANTHER" id="PTHR22950:SF301">
    <property type="entry name" value="ACID TRANSPORTER, PUTATIVE-RELATED"/>
    <property type="match status" value="1"/>
</dbReference>
<dbReference type="GO" id="GO:0015179">
    <property type="term" value="F:L-amino acid transmembrane transporter activity"/>
    <property type="evidence" value="ECO:0007669"/>
    <property type="project" value="TreeGrafter"/>
</dbReference>
<feature type="transmembrane region" description="Helical" evidence="5">
    <location>
        <begin position="83"/>
        <end position="105"/>
    </location>
</feature>
<comment type="subcellular location">
    <subcellularLocation>
        <location evidence="1">Membrane</location>
        <topology evidence="1">Multi-pass membrane protein</topology>
    </subcellularLocation>
</comment>
<dbReference type="InterPro" id="IPR013057">
    <property type="entry name" value="AA_transpt_TM"/>
</dbReference>
<dbReference type="PANTHER" id="PTHR22950">
    <property type="entry name" value="AMINO ACID TRANSPORTER"/>
    <property type="match status" value="1"/>
</dbReference>
<evidence type="ECO:0000256" key="2">
    <source>
        <dbReference type="ARBA" id="ARBA00022692"/>
    </source>
</evidence>
<keyword evidence="3 5" id="KW-1133">Transmembrane helix</keyword>
<evidence type="ECO:0000256" key="4">
    <source>
        <dbReference type="ARBA" id="ARBA00023136"/>
    </source>
</evidence>
<dbReference type="VEuPathDB" id="TriTrypDB:ADEAN_000907500"/>
<dbReference type="GO" id="GO:0005737">
    <property type="term" value="C:cytoplasm"/>
    <property type="evidence" value="ECO:0007669"/>
    <property type="project" value="TreeGrafter"/>
</dbReference>
<organism evidence="7 8">
    <name type="scientific">Angomonas deanei</name>
    <dbReference type="NCBI Taxonomy" id="59799"/>
    <lineage>
        <taxon>Eukaryota</taxon>
        <taxon>Discoba</taxon>
        <taxon>Euglenozoa</taxon>
        <taxon>Kinetoplastea</taxon>
        <taxon>Metakinetoplastina</taxon>
        <taxon>Trypanosomatida</taxon>
        <taxon>Trypanosomatidae</taxon>
        <taxon>Strigomonadinae</taxon>
        <taxon>Angomonas</taxon>
    </lineage>
</organism>
<sequence length="450" mass="49445">MSRSGEPYGDSTEKVNQPEIINMDNDEEIPIAPKRTNCFMRCMNKIVPPGGLFASALTLCSSTLGAGILGLSAAFNDMGLVTALIILIICVFLTIFSLWLLAIAAERTGIHNYPGIVHALLGRGAGIFMAILLIINCIGGGVSYIVTLGDILKQIFDDESVPHYLRTTSGLRLMQAVIWAGCMLPLCIWKKIDSLRFASVVGVLFMIYFVICLVENSGRYLNKNGWPKDMKYVNTGNSVCRTLGTIIFACQVQMNAFEIYHESANPSSRTMFRNASFAMGLCGVLYVIAGVLGYAHFGSKVQSSILLQYQPRVDKEFWPAYFGIIFKLCIAYALHQLPMRDGLYYFLKLDVEKMNWCLNAAICAVLAAVNLILGIFIPDLSVVLGLTGSLTGSFIAFIIPAFLYMYCGNWHLRSVGFLMYFGTWFLLLVGGIALTWGTIASLYGVAINGI</sequence>
<feature type="transmembrane region" description="Helical" evidence="5">
    <location>
        <begin position="317"/>
        <end position="335"/>
    </location>
</feature>
<evidence type="ECO:0000256" key="5">
    <source>
        <dbReference type="SAM" id="Phobius"/>
    </source>
</evidence>
<dbReference type="AlphaFoldDB" id="A0A7G2CSZ2"/>
<dbReference type="OrthoDB" id="438545at2759"/>
<feature type="transmembrane region" description="Helical" evidence="5">
    <location>
        <begin position="125"/>
        <end position="149"/>
    </location>
</feature>
<protein>
    <submittedName>
        <fullName evidence="7">Tryptophan/tyrosine permease family/Transmembrane amino acid transporter protein, putative</fullName>
    </submittedName>
</protein>
<feature type="domain" description="Amino acid transporter transmembrane" evidence="6">
    <location>
        <begin position="53"/>
        <end position="441"/>
    </location>
</feature>
<dbReference type="GO" id="GO:0016020">
    <property type="term" value="C:membrane"/>
    <property type="evidence" value="ECO:0007669"/>
    <property type="project" value="UniProtKB-SubCell"/>
</dbReference>
<reference evidence="7 8" key="1">
    <citation type="submission" date="2020-08" db="EMBL/GenBank/DDBJ databases">
        <authorList>
            <person name="Newling K."/>
            <person name="Davey J."/>
            <person name="Forrester S."/>
        </authorList>
    </citation>
    <scope>NUCLEOTIDE SEQUENCE [LARGE SCALE GENOMIC DNA]</scope>
    <source>
        <strain evidence="8">Crithidia deanei Carvalho (ATCC PRA-265)</strain>
    </source>
</reference>
<feature type="transmembrane region" description="Helical" evidence="5">
    <location>
        <begin position="195"/>
        <end position="214"/>
    </location>
</feature>